<proteinExistence type="predicted"/>
<gene>
    <name evidence="1" type="ORF">FEM41_19805</name>
</gene>
<name>A0A4P8YLP3_9ENTR</name>
<dbReference type="EMBL" id="CP040428">
    <property type="protein sequence ID" value="QCT21735.1"/>
    <property type="molecule type" value="Genomic_DNA"/>
</dbReference>
<sequence length="76" mass="8334">MRAIILSLAFLVAGCSSLIEPQDPVCEAVAMIGGQHTTVHIYGVRSVANQTQYKAGYPFNWRWVSKGNFVSSTCQK</sequence>
<dbReference type="Proteomes" id="UP000302163">
    <property type="component" value="Chromosome"/>
</dbReference>
<reference evidence="1 2" key="1">
    <citation type="submission" date="2019-05" db="EMBL/GenBank/DDBJ databases">
        <title>Complete genome sequence of Izhakiella calystegiae KSNA2, an endophyte isolated from beach morning glory (Calystegia soldanella).</title>
        <authorList>
            <person name="Jiang L."/>
            <person name="Jeong J.C."/>
            <person name="Kim C.Y."/>
            <person name="Kim D.H."/>
            <person name="Kim S.W."/>
            <person name="Lee j."/>
        </authorList>
    </citation>
    <scope>NUCLEOTIDE SEQUENCE [LARGE SCALE GENOMIC DNA]</scope>
    <source>
        <strain evidence="1 2">KSNA2</strain>
    </source>
</reference>
<keyword evidence="2" id="KW-1185">Reference proteome</keyword>
<evidence type="ECO:0000313" key="1">
    <source>
        <dbReference type="EMBL" id="QCT21735.1"/>
    </source>
</evidence>
<dbReference type="PROSITE" id="PS51257">
    <property type="entry name" value="PROKAR_LIPOPROTEIN"/>
    <property type="match status" value="1"/>
</dbReference>
<dbReference type="AlphaFoldDB" id="A0A4P8YLP3"/>
<evidence type="ECO:0000313" key="2">
    <source>
        <dbReference type="Proteomes" id="UP000302163"/>
    </source>
</evidence>
<organism evidence="1 2">
    <name type="scientific">Jejubacter calystegiae</name>
    <dbReference type="NCBI Taxonomy" id="2579935"/>
    <lineage>
        <taxon>Bacteria</taxon>
        <taxon>Pseudomonadati</taxon>
        <taxon>Pseudomonadota</taxon>
        <taxon>Gammaproteobacteria</taxon>
        <taxon>Enterobacterales</taxon>
        <taxon>Enterobacteriaceae</taxon>
        <taxon>Jejubacter</taxon>
    </lineage>
</organism>
<dbReference type="KEGG" id="izh:FEM41_19805"/>
<accession>A0A4P8YLP3</accession>
<dbReference type="OrthoDB" id="6556223at2"/>
<dbReference type="RefSeq" id="WP_138097891.1">
    <property type="nucleotide sequence ID" value="NZ_CP040428.1"/>
</dbReference>
<protein>
    <submittedName>
        <fullName evidence="1">Cor protein</fullName>
    </submittedName>
</protein>